<dbReference type="GO" id="GO:0051536">
    <property type="term" value="F:iron-sulfur cluster binding"/>
    <property type="evidence" value="ECO:0007669"/>
    <property type="project" value="UniProtKB-KW"/>
</dbReference>
<keyword evidence="5" id="KW-0411">Iron-sulfur</keyword>
<evidence type="ECO:0000313" key="7">
    <source>
        <dbReference type="EMBL" id="MCJ8502188.1"/>
    </source>
</evidence>
<sequence length="507" mass="55737">MIHPPVVKPGEPPAGVARLAGVLRADGVGCAVIDANLEGLYFRLGHLRVGDDTWSRRAQRHLDDHLTVLRSADIGRQADRYRRAVADLGHLLDSEGRVSDVRAGLADYRDARWSPLRSRDLRRAARNPERNPYFAYYEAQLLPRVADLQPAVVGISINFLSQALCAFALIGLLRRRLGAARIVIGGGLVTSWLRGGRVPSGVDEWVEQMVEGPGEAHLLQSMGHGDRMLRECGRRLPDYNDLAAQPYLSPGFILPFSAGDGCWWRRCAFCPERAEQRPFRPLPHSLAVGQLRHLTAVTRPVLIHLLDNALSPALLKALAAHPPGAPWYGFARIGHPLDDPEACRRLAAAGCVMLKLGLESGDQGVLDRLQKGVALPTAVRVLDNLRRAGIATYVYLLFGTPAEDEAAALRTLDFVAAHATAISFLNLAIFNLPLASPDAADLTVSDFYPGDLAFYGDFVHPRGWDRAKVRRFLDRRFKRHPAVQPILRRDPPIFTSNHAPFFAAASG</sequence>
<dbReference type="RefSeq" id="WP_246912527.1">
    <property type="nucleotide sequence ID" value="NZ_JALJRB010000022.1"/>
</dbReference>
<dbReference type="PANTHER" id="PTHR43409:SF7">
    <property type="entry name" value="BLL1977 PROTEIN"/>
    <property type="match status" value="1"/>
</dbReference>
<dbReference type="SFLD" id="SFLDG01082">
    <property type="entry name" value="B12-binding_domain_containing"/>
    <property type="match status" value="1"/>
</dbReference>
<keyword evidence="4" id="KW-0408">Iron</keyword>
<accession>A0AA41R644</accession>
<evidence type="ECO:0000256" key="1">
    <source>
        <dbReference type="ARBA" id="ARBA00001966"/>
    </source>
</evidence>
<evidence type="ECO:0000313" key="8">
    <source>
        <dbReference type="Proteomes" id="UP001165427"/>
    </source>
</evidence>
<dbReference type="EMBL" id="JALJRB010000022">
    <property type="protein sequence ID" value="MCJ8502188.1"/>
    <property type="molecule type" value="Genomic_DNA"/>
</dbReference>
<dbReference type="InterPro" id="IPR007197">
    <property type="entry name" value="rSAM"/>
</dbReference>
<dbReference type="GO" id="GO:0005829">
    <property type="term" value="C:cytosol"/>
    <property type="evidence" value="ECO:0007669"/>
    <property type="project" value="TreeGrafter"/>
</dbReference>
<dbReference type="PANTHER" id="PTHR43409">
    <property type="entry name" value="ANAEROBIC MAGNESIUM-PROTOPORPHYRIN IX MONOMETHYL ESTER CYCLASE-RELATED"/>
    <property type="match status" value="1"/>
</dbReference>
<evidence type="ECO:0000256" key="4">
    <source>
        <dbReference type="ARBA" id="ARBA00023004"/>
    </source>
</evidence>
<evidence type="ECO:0000259" key="6">
    <source>
        <dbReference type="SMART" id="SM00729"/>
    </source>
</evidence>
<evidence type="ECO:0000256" key="3">
    <source>
        <dbReference type="ARBA" id="ARBA00022723"/>
    </source>
</evidence>
<dbReference type="GO" id="GO:0003824">
    <property type="term" value="F:catalytic activity"/>
    <property type="evidence" value="ECO:0007669"/>
    <property type="project" value="InterPro"/>
</dbReference>
<keyword evidence="2" id="KW-0949">S-adenosyl-L-methionine</keyword>
<name>A0AA41R644_9BACT</name>
<keyword evidence="8" id="KW-1185">Reference proteome</keyword>
<dbReference type="InterPro" id="IPR058240">
    <property type="entry name" value="rSAM_sf"/>
</dbReference>
<evidence type="ECO:0000256" key="2">
    <source>
        <dbReference type="ARBA" id="ARBA00022691"/>
    </source>
</evidence>
<feature type="domain" description="Elp3/MiaA/NifB-like radical SAM core" evidence="6">
    <location>
        <begin position="252"/>
        <end position="446"/>
    </location>
</feature>
<comment type="caution">
    <text evidence="7">The sequence shown here is derived from an EMBL/GenBank/DDBJ whole genome shotgun (WGS) entry which is preliminary data.</text>
</comment>
<dbReference type="GO" id="GO:0046872">
    <property type="term" value="F:metal ion binding"/>
    <property type="evidence" value="ECO:0007669"/>
    <property type="project" value="UniProtKB-KW"/>
</dbReference>
<dbReference type="InterPro" id="IPR051198">
    <property type="entry name" value="BchE-like"/>
</dbReference>
<keyword evidence="3" id="KW-0479">Metal-binding</keyword>
<proteinExistence type="predicted"/>
<reference evidence="7" key="1">
    <citation type="submission" date="2022-04" db="EMBL/GenBank/DDBJ databases">
        <title>Desulfatitalea alkaliphila sp. nov., a novel anaerobic sulfate-reducing bacterium isolated from terrestrial mud volcano, Taman Peninsula, Russia.</title>
        <authorList>
            <person name="Khomyakova M.A."/>
            <person name="Merkel A.Y."/>
            <person name="Slobodkin A.I."/>
        </authorList>
    </citation>
    <scope>NUCLEOTIDE SEQUENCE</scope>
    <source>
        <strain evidence="7">M08but</strain>
    </source>
</reference>
<protein>
    <submittedName>
        <fullName evidence="7">Radical SAM protein</fullName>
    </submittedName>
</protein>
<evidence type="ECO:0000256" key="5">
    <source>
        <dbReference type="ARBA" id="ARBA00023014"/>
    </source>
</evidence>
<dbReference type="SUPFAM" id="SSF102114">
    <property type="entry name" value="Radical SAM enzymes"/>
    <property type="match status" value="1"/>
</dbReference>
<dbReference type="Proteomes" id="UP001165427">
    <property type="component" value="Unassembled WGS sequence"/>
</dbReference>
<organism evidence="7 8">
    <name type="scientific">Desulfatitalea alkaliphila</name>
    <dbReference type="NCBI Taxonomy" id="2929485"/>
    <lineage>
        <taxon>Bacteria</taxon>
        <taxon>Pseudomonadati</taxon>
        <taxon>Thermodesulfobacteriota</taxon>
        <taxon>Desulfobacteria</taxon>
        <taxon>Desulfobacterales</taxon>
        <taxon>Desulfosarcinaceae</taxon>
        <taxon>Desulfatitalea</taxon>
    </lineage>
</organism>
<dbReference type="SFLD" id="SFLDS00029">
    <property type="entry name" value="Radical_SAM"/>
    <property type="match status" value="1"/>
</dbReference>
<dbReference type="AlphaFoldDB" id="A0AA41R644"/>
<dbReference type="SMART" id="SM00729">
    <property type="entry name" value="Elp3"/>
    <property type="match status" value="1"/>
</dbReference>
<comment type="cofactor">
    <cofactor evidence="1">
        <name>[4Fe-4S] cluster</name>
        <dbReference type="ChEBI" id="CHEBI:49883"/>
    </cofactor>
</comment>
<dbReference type="Pfam" id="PF04055">
    <property type="entry name" value="Radical_SAM"/>
    <property type="match status" value="1"/>
</dbReference>
<gene>
    <name evidence="7" type="ORF">MRX98_16510</name>
</gene>
<dbReference type="InterPro" id="IPR006638">
    <property type="entry name" value="Elp3/MiaA/NifB-like_rSAM"/>
</dbReference>
<dbReference type="Gene3D" id="3.30.750.200">
    <property type="match status" value="1"/>
</dbReference>